<organism evidence="3 4">
    <name type="scientific">Aspergillus uvarum CBS 121591</name>
    <dbReference type="NCBI Taxonomy" id="1448315"/>
    <lineage>
        <taxon>Eukaryota</taxon>
        <taxon>Fungi</taxon>
        <taxon>Dikarya</taxon>
        <taxon>Ascomycota</taxon>
        <taxon>Pezizomycotina</taxon>
        <taxon>Eurotiomycetes</taxon>
        <taxon>Eurotiomycetidae</taxon>
        <taxon>Eurotiales</taxon>
        <taxon>Aspergillaceae</taxon>
        <taxon>Aspergillus</taxon>
        <taxon>Aspergillus subgen. Circumdati</taxon>
    </lineage>
</organism>
<evidence type="ECO:0000313" key="3">
    <source>
        <dbReference type="EMBL" id="PYH83804.1"/>
    </source>
</evidence>
<gene>
    <name evidence="3" type="ORF">BO82DRAFT_352539</name>
</gene>
<evidence type="ECO:0000313" key="4">
    <source>
        <dbReference type="Proteomes" id="UP000248340"/>
    </source>
</evidence>
<feature type="chain" id="PRO_5016342378" evidence="2">
    <location>
        <begin position="29"/>
        <end position="77"/>
    </location>
</feature>
<proteinExistence type="predicted"/>
<feature type="region of interest" description="Disordered" evidence="1">
    <location>
        <begin position="36"/>
        <end position="77"/>
    </location>
</feature>
<keyword evidence="2" id="KW-0732">Signal</keyword>
<feature type="signal peptide" evidence="2">
    <location>
        <begin position="1"/>
        <end position="28"/>
    </location>
</feature>
<dbReference type="AlphaFoldDB" id="A0A319CEY8"/>
<sequence length="77" mass="8311">MARATPQCDTPLVLGLALTLSLESCSYSYSVPVSESNLLHPDTTDPSAISPMKRQDSSRQHSGIQVPRTPLSPICTR</sequence>
<dbReference type="EMBL" id="KZ821687">
    <property type="protein sequence ID" value="PYH83804.1"/>
    <property type="molecule type" value="Genomic_DNA"/>
</dbReference>
<reference evidence="3 4" key="1">
    <citation type="submission" date="2016-12" db="EMBL/GenBank/DDBJ databases">
        <title>The genomes of Aspergillus section Nigri reveals drivers in fungal speciation.</title>
        <authorList>
            <consortium name="DOE Joint Genome Institute"/>
            <person name="Vesth T.C."/>
            <person name="Nybo J."/>
            <person name="Theobald S."/>
            <person name="Brandl J."/>
            <person name="Frisvad J.C."/>
            <person name="Nielsen K.F."/>
            <person name="Lyhne E.K."/>
            <person name="Kogle M.E."/>
            <person name="Kuo A."/>
            <person name="Riley R."/>
            <person name="Clum A."/>
            <person name="Nolan M."/>
            <person name="Lipzen A."/>
            <person name="Salamov A."/>
            <person name="Henrissat B."/>
            <person name="Wiebenga A."/>
            <person name="De Vries R.P."/>
            <person name="Grigoriev I.V."/>
            <person name="Mortensen U.H."/>
            <person name="Andersen M.R."/>
            <person name="Baker S.E."/>
        </authorList>
    </citation>
    <scope>NUCLEOTIDE SEQUENCE [LARGE SCALE GENOMIC DNA]</scope>
    <source>
        <strain evidence="3 4">CBS 121591</strain>
    </source>
</reference>
<dbReference type="VEuPathDB" id="FungiDB:BO82DRAFT_352539"/>
<protein>
    <submittedName>
        <fullName evidence="3">Uncharacterized protein</fullName>
    </submittedName>
</protein>
<name>A0A319CEY8_9EURO</name>
<dbReference type="Proteomes" id="UP000248340">
    <property type="component" value="Unassembled WGS sequence"/>
</dbReference>
<evidence type="ECO:0000256" key="1">
    <source>
        <dbReference type="SAM" id="MobiDB-lite"/>
    </source>
</evidence>
<dbReference type="RefSeq" id="XP_025494004.1">
    <property type="nucleotide sequence ID" value="XM_025634720.1"/>
</dbReference>
<accession>A0A319CEY8</accession>
<dbReference type="GeneID" id="37137461"/>
<keyword evidence="4" id="KW-1185">Reference proteome</keyword>
<evidence type="ECO:0000256" key="2">
    <source>
        <dbReference type="SAM" id="SignalP"/>
    </source>
</evidence>